<dbReference type="InterPro" id="IPR006860">
    <property type="entry name" value="FecR"/>
</dbReference>
<dbReference type="Proteomes" id="UP000461730">
    <property type="component" value="Unassembled WGS sequence"/>
</dbReference>
<evidence type="ECO:0000256" key="1">
    <source>
        <dbReference type="SAM" id="Phobius"/>
    </source>
</evidence>
<reference evidence="4 5" key="1">
    <citation type="submission" date="2019-12" db="EMBL/GenBank/DDBJ databases">
        <title>Chitinophaga sp. strain ysch24 (GDMCC 1.1355), whole genome shotgun sequence.</title>
        <authorList>
            <person name="Zhang X."/>
        </authorList>
    </citation>
    <scope>NUCLEOTIDE SEQUENCE [LARGE SCALE GENOMIC DNA]</scope>
    <source>
        <strain evidence="5">ysch24</strain>
    </source>
</reference>
<proteinExistence type="predicted"/>
<keyword evidence="1" id="KW-1133">Transmembrane helix</keyword>
<dbReference type="PANTHER" id="PTHR30273">
    <property type="entry name" value="PERIPLASMIC SIGNAL SENSOR AND SIGMA FACTOR ACTIVATOR FECR-RELATED"/>
    <property type="match status" value="1"/>
</dbReference>
<evidence type="ECO:0000313" key="5">
    <source>
        <dbReference type="Proteomes" id="UP000461730"/>
    </source>
</evidence>
<sequence length="330" mass="37091">MDLQGIRKQLDDFAAGKLTPSEKEDLQQALAALTEEERLELFPVDDYLQQGKFELPEDEVTAAMERVRTATGYSGKRTVLSQWKKISQYAAMFILVSGSLFFLWKNGFIAGNKKNVQVAKRYHTMRVPDGNHGTLLLPDGTRITVNGGSELSFPEEFEGSERIVYLKEGEAYFEIAQDAEHPFIVNTQQLKVQVLGTSFSIRDYNNEKKASVFVNSGRIAVTAGTSLELIAGTGSILDKDKGTIIKEETDISNVAAWIRGECIFQDAGLQEVLQVLQHKYAIQFEVKDPELLKHRFTATFRNNSIQSVMQQLKLMSNISYTITDNHIIIQ</sequence>
<dbReference type="Pfam" id="PF04773">
    <property type="entry name" value="FecR"/>
    <property type="match status" value="1"/>
</dbReference>
<evidence type="ECO:0000259" key="3">
    <source>
        <dbReference type="Pfam" id="PF16344"/>
    </source>
</evidence>
<evidence type="ECO:0000259" key="2">
    <source>
        <dbReference type="Pfam" id="PF04773"/>
    </source>
</evidence>
<dbReference type="Gene3D" id="3.55.50.30">
    <property type="match status" value="1"/>
</dbReference>
<name>A0A7K1U6J5_9BACT</name>
<feature type="domain" description="Protein FecR C-terminal" evidence="3">
    <location>
        <begin position="263"/>
        <end position="329"/>
    </location>
</feature>
<keyword evidence="5" id="KW-1185">Reference proteome</keyword>
<protein>
    <submittedName>
        <fullName evidence="4">DUF4974 domain-containing protein</fullName>
    </submittedName>
</protein>
<keyword evidence="1" id="KW-0812">Transmembrane</keyword>
<organism evidence="4 5">
    <name type="scientific">Chitinophaga tropicalis</name>
    <dbReference type="NCBI Taxonomy" id="2683588"/>
    <lineage>
        <taxon>Bacteria</taxon>
        <taxon>Pseudomonadati</taxon>
        <taxon>Bacteroidota</taxon>
        <taxon>Chitinophagia</taxon>
        <taxon>Chitinophagales</taxon>
        <taxon>Chitinophagaceae</taxon>
        <taxon>Chitinophaga</taxon>
    </lineage>
</organism>
<feature type="domain" description="FecR protein" evidence="2">
    <location>
        <begin position="124"/>
        <end position="219"/>
    </location>
</feature>
<dbReference type="InterPro" id="IPR032508">
    <property type="entry name" value="FecR_C"/>
</dbReference>
<dbReference type="RefSeq" id="WP_157307342.1">
    <property type="nucleotide sequence ID" value="NZ_WRXN01000006.1"/>
</dbReference>
<dbReference type="Pfam" id="PF16344">
    <property type="entry name" value="FecR_C"/>
    <property type="match status" value="1"/>
</dbReference>
<accession>A0A7K1U6J5</accession>
<gene>
    <name evidence="4" type="ORF">GO493_16665</name>
</gene>
<dbReference type="EMBL" id="WRXN01000006">
    <property type="protein sequence ID" value="MVT09906.1"/>
    <property type="molecule type" value="Genomic_DNA"/>
</dbReference>
<comment type="caution">
    <text evidence="4">The sequence shown here is derived from an EMBL/GenBank/DDBJ whole genome shotgun (WGS) entry which is preliminary data.</text>
</comment>
<feature type="transmembrane region" description="Helical" evidence="1">
    <location>
        <begin position="86"/>
        <end position="104"/>
    </location>
</feature>
<dbReference type="AlphaFoldDB" id="A0A7K1U6J5"/>
<dbReference type="Gene3D" id="2.60.120.1440">
    <property type="match status" value="1"/>
</dbReference>
<dbReference type="GO" id="GO:0016989">
    <property type="term" value="F:sigma factor antagonist activity"/>
    <property type="evidence" value="ECO:0007669"/>
    <property type="project" value="TreeGrafter"/>
</dbReference>
<keyword evidence="1" id="KW-0472">Membrane</keyword>
<evidence type="ECO:0000313" key="4">
    <source>
        <dbReference type="EMBL" id="MVT09906.1"/>
    </source>
</evidence>
<dbReference type="PANTHER" id="PTHR30273:SF2">
    <property type="entry name" value="PROTEIN FECR"/>
    <property type="match status" value="1"/>
</dbReference>
<dbReference type="InterPro" id="IPR012373">
    <property type="entry name" value="Ferrdict_sens_TM"/>
</dbReference>
<dbReference type="PIRSF" id="PIRSF018266">
    <property type="entry name" value="FecR"/>
    <property type="match status" value="1"/>
</dbReference>